<dbReference type="SUPFAM" id="SSF63829">
    <property type="entry name" value="Calcium-dependent phosphotriesterase"/>
    <property type="match status" value="1"/>
</dbReference>
<keyword evidence="1" id="KW-0479">Metal-binding</keyword>
<reference evidence="4" key="2">
    <citation type="submission" date="2020-11" db="EMBL/GenBank/DDBJ databases">
        <authorList>
            <person name="McCartney M.A."/>
            <person name="Auch B."/>
            <person name="Kono T."/>
            <person name="Mallez S."/>
            <person name="Becker A."/>
            <person name="Gohl D.M."/>
            <person name="Silverstein K.A.T."/>
            <person name="Koren S."/>
            <person name="Bechman K.B."/>
            <person name="Herman A."/>
            <person name="Abrahante J.E."/>
            <person name="Garbe J."/>
        </authorList>
    </citation>
    <scope>NUCLEOTIDE SEQUENCE</scope>
    <source>
        <strain evidence="4">Duluth1</strain>
        <tissue evidence="4">Whole animal</tissue>
    </source>
</reference>
<comment type="caution">
    <text evidence="4">The sequence shown here is derived from an EMBL/GenBank/DDBJ whole genome shotgun (WGS) entry which is preliminary data.</text>
</comment>
<name>A0A9D4JD40_DREPO</name>
<dbReference type="Gene3D" id="2.120.10.30">
    <property type="entry name" value="TolB, C-terminal domain"/>
    <property type="match status" value="1"/>
</dbReference>
<gene>
    <name evidence="4" type="ORF">DPMN_132450</name>
</gene>
<dbReference type="GO" id="GO:0061630">
    <property type="term" value="F:ubiquitin protein ligase activity"/>
    <property type="evidence" value="ECO:0007669"/>
    <property type="project" value="TreeGrafter"/>
</dbReference>
<keyword evidence="1" id="KW-0862">Zinc</keyword>
<dbReference type="PROSITE" id="PS50119">
    <property type="entry name" value="ZF_BBOX"/>
    <property type="match status" value="1"/>
</dbReference>
<dbReference type="Proteomes" id="UP000828390">
    <property type="component" value="Unassembled WGS sequence"/>
</dbReference>
<evidence type="ECO:0000313" key="5">
    <source>
        <dbReference type="Proteomes" id="UP000828390"/>
    </source>
</evidence>
<keyword evidence="1" id="KW-0863">Zinc-finger</keyword>
<protein>
    <recommendedName>
        <fullName evidence="3">B box-type domain-containing protein</fullName>
    </recommendedName>
</protein>
<dbReference type="Gene3D" id="3.30.160.60">
    <property type="entry name" value="Classic Zinc Finger"/>
    <property type="match status" value="1"/>
</dbReference>
<keyword evidence="2" id="KW-0175">Coiled coil</keyword>
<dbReference type="PANTHER" id="PTHR25462">
    <property type="entry name" value="BONUS, ISOFORM C-RELATED"/>
    <property type="match status" value="1"/>
</dbReference>
<proteinExistence type="predicted"/>
<dbReference type="InterPro" id="IPR047153">
    <property type="entry name" value="TRIM45/56/19-like"/>
</dbReference>
<dbReference type="EMBL" id="JAIWYP010000006">
    <property type="protein sequence ID" value="KAH3804168.1"/>
    <property type="molecule type" value="Genomic_DNA"/>
</dbReference>
<dbReference type="PANTHER" id="PTHR25462:SF291">
    <property type="entry name" value="E3 UBIQUITIN-PROTEIN LIGASE TRIM45"/>
    <property type="match status" value="1"/>
</dbReference>
<evidence type="ECO:0000256" key="1">
    <source>
        <dbReference type="PROSITE-ProRule" id="PRU00024"/>
    </source>
</evidence>
<dbReference type="InterPro" id="IPR011042">
    <property type="entry name" value="6-blade_b-propeller_TolB-like"/>
</dbReference>
<evidence type="ECO:0000256" key="2">
    <source>
        <dbReference type="SAM" id="Coils"/>
    </source>
</evidence>
<accession>A0A9D4JD40</accession>
<keyword evidence="5" id="KW-1185">Reference proteome</keyword>
<dbReference type="AlphaFoldDB" id="A0A9D4JD40"/>
<organism evidence="4 5">
    <name type="scientific">Dreissena polymorpha</name>
    <name type="common">Zebra mussel</name>
    <name type="synonym">Mytilus polymorpha</name>
    <dbReference type="NCBI Taxonomy" id="45954"/>
    <lineage>
        <taxon>Eukaryota</taxon>
        <taxon>Metazoa</taxon>
        <taxon>Spiralia</taxon>
        <taxon>Lophotrochozoa</taxon>
        <taxon>Mollusca</taxon>
        <taxon>Bivalvia</taxon>
        <taxon>Autobranchia</taxon>
        <taxon>Heteroconchia</taxon>
        <taxon>Euheterodonta</taxon>
        <taxon>Imparidentia</taxon>
        <taxon>Neoheterodontei</taxon>
        <taxon>Myida</taxon>
        <taxon>Dreissenoidea</taxon>
        <taxon>Dreissenidae</taxon>
        <taxon>Dreissena</taxon>
    </lineage>
</organism>
<dbReference type="CDD" id="cd19776">
    <property type="entry name" value="Bbox2_TRIM25_C-IV"/>
    <property type="match status" value="1"/>
</dbReference>
<dbReference type="OrthoDB" id="6087631at2759"/>
<dbReference type="SUPFAM" id="SSF57845">
    <property type="entry name" value="B-box zinc-binding domain"/>
    <property type="match status" value="1"/>
</dbReference>
<reference evidence="4" key="1">
    <citation type="journal article" date="2019" name="bioRxiv">
        <title>The Genome of the Zebra Mussel, Dreissena polymorpha: A Resource for Invasive Species Research.</title>
        <authorList>
            <person name="McCartney M.A."/>
            <person name="Auch B."/>
            <person name="Kono T."/>
            <person name="Mallez S."/>
            <person name="Zhang Y."/>
            <person name="Obille A."/>
            <person name="Becker A."/>
            <person name="Abrahante J.E."/>
            <person name="Garbe J."/>
            <person name="Badalamenti J.P."/>
            <person name="Herman A."/>
            <person name="Mangelson H."/>
            <person name="Liachko I."/>
            <person name="Sullivan S."/>
            <person name="Sone E.D."/>
            <person name="Koren S."/>
            <person name="Silverstein K.A.T."/>
            <person name="Beckman K.B."/>
            <person name="Gohl D.M."/>
        </authorList>
    </citation>
    <scope>NUCLEOTIDE SEQUENCE</scope>
    <source>
        <strain evidence="4">Duluth1</strain>
        <tissue evidence="4">Whole animal</tissue>
    </source>
</reference>
<dbReference type="InterPro" id="IPR000315">
    <property type="entry name" value="Znf_B-box"/>
</dbReference>
<feature type="coiled-coil region" evidence="2">
    <location>
        <begin position="155"/>
        <end position="189"/>
    </location>
</feature>
<dbReference type="GO" id="GO:0008270">
    <property type="term" value="F:zinc ion binding"/>
    <property type="evidence" value="ECO:0007669"/>
    <property type="project" value="UniProtKB-KW"/>
</dbReference>
<feature type="domain" description="B box-type" evidence="3">
    <location>
        <begin position="26"/>
        <end position="72"/>
    </location>
</feature>
<sequence length="589" mass="65713">MDSTEENGSPTQESTSEMISECAVIKRCETCLQDNTSVEATVVCTSCTEFLCDGCKPGHIRFIRGKHDFVEFKDFKMNSITVDLKGIDACGEHTKKVKFFCKDHSLLCCSTCALFSHRKCENINELVKISGDSGQELHNLIDKLYTAAGYECSKIEDCKQTVKALYDKLRNLQDELHKTKEEINKIFDQTIVLINKEAKVTVDIESKRLGERRSASKVVLQSIVEILPLCADVIDNGTPQQAFILTSCLEKKLEEINTHIKEQHVSHFSLDLSLHLSTELTNLLQTRSDVVKLRAKKCDPIKVYSSSENSTSQSRPVTLTLLLSVKLSKTGDHEKEPFLSGLAFLPYGRLVVVDRKNKTCMILNERLQRQGTPYTFKSHPRCVVCVSPGEIAVTLSNNTICLLYINVDNVISLHKEITTSSNIFSICCKSPTNMVVSTCDETRHATIISVDGVESDLNLVMFPTTTYKADQSKCTYVQSKETLILTDRLAHTVFMYDTNKGTSRAFTCDNIRQPRDACVGPGDTVLVCSMRKNSIVHLSVDGDLLGTYPVDMKYPYSICVSKYGTRLAVSNCVKGAKILQLYKISPAMS</sequence>
<evidence type="ECO:0000259" key="3">
    <source>
        <dbReference type="PROSITE" id="PS50119"/>
    </source>
</evidence>
<evidence type="ECO:0000313" key="4">
    <source>
        <dbReference type="EMBL" id="KAH3804168.1"/>
    </source>
</evidence>